<proteinExistence type="predicted"/>
<evidence type="ECO:0000256" key="1">
    <source>
        <dbReference type="SAM" id="Phobius"/>
    </source>
</evidence>
<gene>
    <name evidence="2" type="ORF">RFH51_02470</name>
</gene>
<comment type="caution">
    <text evidence="2">The sequence shown here is derived from an EMBL/GenBank/DDBJ whole genome shotgun (WGS) entry which is preliminary data.</text>
</comment>
<feature type="transmembrane region" description="Helical" evidence="1">
    <location>
        <begin position="120"/>
        <end position="142"/>
    </location>
</feature>
<feature type="transmembrane region" description="Helical" evidence="1">
    <location>
        <begin position="94"/>
        <end position="114"/>
    </location>
</feature>
<evidence type="ECO:0000313" key="2">
    <source>
        <dbReference type="EMBL" id="MDQ9070325.1"/>
    </source>
</evidence>
<organism evidence="2 3">
    <name type="scientific">Acinetobacter gerneri</name>
    <dbReference type="NCBI Taxonomy" id="202952"/>
    <lineage>
        <taxon>Bacteria</taxon>
        <taxon>Pseudomonadati</taxon>
        <taxon>Pseudomonadota</taxon>
        <taxon>Gammaproteobacteria</taxon>
        <taxon>Moraxellales</taxon>
        <taxon>Moraxellaceae</taxon>
        <taxon>Acinetobacter</taxon>
    </lineage>
</organism>
<dbReference type="Proteomes" id="UP001243195">
    <property type="component" value="Unassembled WGS sequence"/>
</dbReference>
<protein>
    <recommendedName>
        <fullName evidence="4">MFS transporter</fullName>
    </recommendedName>
</protein>
<dbReference type="AlphaFoldDB" id="A0AAW8JGQ0"/>
<dbReference type="RefSeq" id="WP_308956207.1">
    <property type="nucleotide sequence ID" value="NZ_JAVICY010000013.1"/>
</dbReference>
<sequence length="161" mass="18666">MENENKEFNSITKYGPLFATILIVVSMHIWIFSNDPIRFLHGLVTPSIIIPMLLYMLIALIFGYCIGIIPTFITQQIFYKLIKNNLAEQTQGQVLYKGFLAGMIWSPLVLFSLFDKQWLMITAFFVFVVVIPSAMLCAYIEWRKSRNFQLSKLKNEDKGLK</sequence>
<evidence type="ECO:0000313" key="3">
    <source>
        <dbReference type="Proteomes" id="UP001243195"/>
    </source>
</evidence>
<keyword evidence="1" id="KW-0472">Membrane</keyword>
<keyword evidence="1" id="KW-0812">Transmembrane</keyword>
<name>A0AAW8JGQ0_9GAMM</name>
<dbReference type="EMBL" id="JAVIDA010000002">
    <property type="protein sequence ID" value="MDQ9070325.1"/>
    <property type="molecule type" value="Genomic_DNA"/>
</dbReference>
<keyword evidence="1" id="KW-1133">Transmembrane helix</keyword>
<feature type="transmembrane region" description="Helical" evidence="1">
    <location>
        <begin position="52"/>
        <end position="73"/>
    </location>
</feature>
<accession>A0AAW8JGQ0</accession>
<reference evidence="2" key="1">
    <citation type="submission" date="2023-08" db="EMBL/GenBank/DDBJ databases">
        <title>Emergence of clinically-relevant ST2 carbapenem-resistant Acinetobacter baumannii strains in hospital sewages in Zhejiang, East of China.</title>
        <authorList>
            <person name="Kaichao C."/>
            <person name="Zhang R."/>
        </authorList>
    </citation>
    <scope>NUCLEOTIDE SEQUENCE</scope>
    <source>
        <strain evidence="2">M-SY-60</strain>
    </source>
</reference>
<feature type="transmembrane region" description="Helical" evidence="1">
    <location>
        <begin position="12"/>
        <end position="32"/>
    </location>
</feature>
<evidence type="ECO:0008006" key="4">
    <source>
        <dbReference type="Google" id="ProtNLM"/>
    </source>
</evidence>